<accession>A0A0N4WXD6</accession>
<dbReference type="WBParaSite" id="HPLM_0001647701-mRNA-1">
    <property type="protein sequence ID" value="HPLM_0001647701-mRNA-1"/>
    <property type="gene ID" value="HPLM_0001647701"/>
</dbReference>
<sequence length="116" mass="13300">MGQNRRRTPAYGHRRLSQVTQRCRPCQRWPNREVTYDRQCTSSHPASTMVWAGVSANTPIPLVFVKNKSVDQKSMTTVAFKKRSRLTGLLETTVFSSTTVHQLIYRLRCKSESVTV</sequence>
<organism evidence="3">
    <name type="scientific">Haemonchus placei</name>
    <name type="common">Barber's pole worm</name>
    <dbReference type="NCBI Taxonomy" id="6290"/>
    <lineage>
        <taxon>Eukaryota</taxon>
        <taxon>Metazoa</taxon>
        <taxon>Ecdysozoa</taxon>
        <taxon>Nematoda</taxon>
        <taxon>Chromadorea</taxon>
        <taxon>Rhabditida</taxon>
        <taxon>Rhabditina</taxon>
        <taxon>Rhabditomorpha</taxon>
        <taxon>Strongyloidea</taxon>
        <taxon>Trichostrongylidae</taxon>
        <taxon>Haemonchus</taxon>
    </lineage>
</organism>
<evidence type="ECO:0000313" key="2">
    <source>
        <dbReference type="Proteomes" id="UP000268014"/>
    </source>
</evidence>
<proteinExistence type="predicted"/>
<reference evidence="1 2" key="2">
    <citation type="submission" date="2018-11" db="EMBL/GenBank/DDBJ databases">
        <authorList>
            <consortium name="Pathogen Informatics"/>
        </authorList>
    </citation>
    <scope>NUCLEOTIDE SEQUENCE [LARGE SCALE GENOMIC DNA]</scope>
    <source>
        <strain evidence="1 2">MHpl1</strain>
    </source>
</reference>
<keyword evidence="2" id="KW-1185">Reference proteome</keyword>
<dbReference type="AlphaFoldDB" id="A0A0N4WXD6"/>
<dbReference type="EMBL" id="UZAF01019440">
    <property type="protein sequence ID" value="VDO60153.1"/>
    <property type="molecule type" value="Genomic_DNA"/>
</dbReference>
<name>A0A0N4WXD6_HAEPC</name>
<evidence type="ECO:0000313" key="3">
    <source>
        <dbReference type="WBParaSite" id="HPLM_0001647701-mRNA-1"/>
    </source>
</evidence>
<protein>
    <submittedName>
        <fullName evidence="1 3">Uncharacterized protein</fullName>
    </submittedName>
</protein>
<dbReference type="Proteomes" id="UP000268014">
    <property type="component" value="Unassembled WGS sequence"/>
</dbReference>
<evidence type="ECO:0000313" key="1">
    <source>
        <dbReference type="EMBL" id="VDO60153.1"/>
    </source>
</evidence>
<gene>
    <name evidence="1" type="ORF">HPLM_LOCUS16469</name>
</gene>
<reference evidence="3" key="1">
    <citation type="submission" date="2017-02" db="UniProtKB">
        <authorList>
            <consortium name="WormBaseParasite"/>
        </authorList>
    </citation>
    <scope>IDENTIFICATION</scope>
</reference>